<dbReference type="AlphaFoldDB" id="B9TPU5"/>
<organism evidence="2 3">
    <name type="scientific">Ricinus communis</name>
    <name type="common">Castor bean</name>
    <dbReference type="NCBI Taxonomy" id="3988"/>
    <lineage>
        <taxon>Eukaryota</taxon>
        <taxon>Viridiplantae</taxon>
        <taxon>Streptophyta</taxon>
        <taxon>Embryophyta</taxon>
        <taxon>Tracheophyta</taxon>
        <taxon>Spermatophyta</taxon>
        <taxon>Magnoliopsida</taxon>
        <taxon>eudicotyledons</taxon>
        <taxon>Gunneridae</taxon>
        <taxon>Pentapetalae</taxon>
        <taxon>rosids</taxon>
        <taxon>fabids</taxon>
        <taxon>Malpighiales</taxon>
        <taxon>Euphorbiaceae</taxon>
        <taxon>Acalyphoideae</taxon>
        <taxon>Acalypheae</taxon>
        <taxon>Ricinus</taxon>
    </lineage>
</organism>
<sequence>MRKTAYSDIRTERESDEHSEFENWYAPRTGLRLFVRGAGLHGRAGHGHAGPGQRRHRRDRQHAAAAHGADGAHADRRERHRDRAA</sequence>
<evidence type="ECO:0000313" key="2">
    <source>
        <dbReference type="EMBL" id="EEF22119.1"/>
    </source>
</evidence>
<accession>B9TPU5</accession>
<dbReference type="EMBL" id="EQ996943">
    <property type="protein sequence ID" value="EEF22119.1"/>
    <property type="molecule type" value="Genomic_DNA"/>
</dbReference>
<reference evidence="3" key="1">
    <citation type="journal article" date="2010" name="Nat. Biotechnol.">
        <title>Draft genome sequence of the oilseed species Ricinus communis.</title>
        <authorList>
            <person name="Chan A.P."/>
            <person name="Crabtree J."/>
            <person name="Zhao Q."/>
            <person name="Lorenzi H."/>
            <person name="Orvis J."/>
            <person name="Puiu D."/>
            <person name="Melake-Berhan A."/>
            <person name="Jones K.M."/>
            <person name="Redman J."/>
            <person name="Chen G."/>
            <person name="Cahoon E.B."/>
            <person name="Gedil M."/>
            <person name="Stanke M."/>
            <person name="Haas B.J."/>
            <person name="Wortman J.R."/>
            <person name="Fraser-Liggett C.M."/>
            <person name="Ravel J."/>
            <person name="Rabinowicz P.D."/>
        </authorList>
    </citation>
    <scope>NUCLEOTIDE SEQUENCE [LARGE SCALE GENOMIC DNA]</scope>
    <source>
        <strain evidence="3">cv. Hale</strain>
    </source>
</reference>
<evidence type="ECO:0000256" key="1">
    <source>
        <dbReference type="SAM" id="MobiDB-lite"/>
    </source>
</evidence>
<feature type="compositionally biased region" description="Gly residues" evidence="1">
    <location>
        <begin position="40"/>
        <end position="50"/>
    </location>
</feature>
<evidence type="ECO:0000313" key="3">
    <source>
        <dbReference type="Proteomes" id="UP000008311"/>
    </source>
</evidence>
<name>B9TPU5_RICCO</name>
<feature type="compositionally biased region" description="Basic and acidic residues" evidence="1">
    <location>
        <begin position="70"/>
        <end position="85"/>
    </location>
</feature>
<keyword evidence="3" id="KW-1185">Reference proteome</keyword>
<gene>
    <name evidence="2" type="ORF">RCOM_2086170</name>
</gene>
<feature type="region of interest" description="Disordered" evidence="1">
    <location>
        <begin position="40"/>
        <end position="85"/>
    </location>
</feature>
<dbReference type="Proteomes" id="UP000008311">
    <property type="component" value="Unassembled WGS sequence"/>
</dbReference>
<dbReference type="InParanoid" id="B9TPU5"/>
<proteinExistence type="predicted"/>
<feature type="region of interest" description="Disordered" evidence="1">
    <location>
        <begin position="1"/>
        <end position="21"/>
    </location>
</feature>
<feature type="compositionally biased region" description="Basic and acidic residues" evidence="1">
    <location>
        <begin position="9"/>
        <end position="21"/>
    </location>
</feature>
<protein>
    <submittedName>
        <fullName evidence="2">Uncharacterized protein</fullName>
    </submittedName>
</protein>